<organism evidence="5 6">
    <name type="scientific">Riccia sorocarpa</name>
    <dbReference type="NCBI Taxonomy" id="122646"/>
    <lineage>
        <taxon>Eukaryota</taxon>
        <taxon>Viridiplantae</taxon>
        <taxon>Streptophyta</taxon>
        <taxon>Embryophyta</taxon>
        <taxon>Marchantiophyta</taxon>
        <taxon>Marchantiopsida</taxon>
        <taxon>Marchantiidae</taxon>
        <taxon>Marchantiales</taxon>
        <taxon>Ricciaceae</taxon>
        <taxon>Riccia</taxon>
    </lineage>
</organism>
<feature type="domain" description="Cyanobacterial aminoacyl-tRNA synthetase CAAD" evidence="4">
    <location>
        <begin position="88"/>
        <end position="171"/>
    </location>
</feature>
<dbReference type="PANTHER" id="PTHR33222:SF3">
    <property type="entry name" value="PROTEIN CURVATURE THYLAKOID 1C, CHLOROPLASTIC"/>
    <property type="match status" value="1"/>
</dbReference>
<evidence type="ECO:0000256" key="1">
    <source>
        <dbReference type="ARBA" id="ARBA00004141"/>
    </source>
</evidence>
<comment type="caution">
    <text evidence="5">The sequence shown here is derived from an EMBL/GenBank/DDBJ whole genome shotgun (WGS) entry which is preliminary data.</text>
</comment>
<dbReference type="AlphaFoldDB" id="A0ABD3GSC5"/>
<feature type="compositionally biased region" description="Polar residues" evidence="2">
    <location>
        <begin position="42"/>
        <end position="59"/>
    </location>
</feature>
<evidence type="ECO:0000259" key="4">
    <source>
        <dbReference type="Pfam" id="PF14159"/>
    </source>
</evidence>
<dbReference type="InterPro" id="IPR033344">
    <property type="entry name" value="CURT1"/>
</dbReference>
<keyword evidence="3" id="KW-0812">Transmembrane</keyword>
<dbReference type="Pfam" id="PF14159">
    <property type="entry name" value="CAAD"/>
    <property type="match status" value="1"/>
</dbReference>
<keyword evidence="3" id="KW-1133">Transmembrane helix</keyword>
<dbReference type="GO" id="GO:0016020">
    <property type="term" value="C:membrane"/>
    <property type="evidence" value="ECO:0007669"/>
    <property type="project" value="UniProtKB-SubCell"/>
</dbReference>
<dbReference type="InterPro" id="IPR025564">
    <property type="entry name" value="CAAD_dom"/>
</dbReference>
<accession>A0ABD3GSC5</accession>
<name>A0ABD3GSC5_9MARC</name>
<dbReference type="Proteomes" id="UP001633002">
    <property type="component" value="Unassembled WGS sequence"/>
</dbReference>
<keyword evidence="6" id="KW-1185">Reference proteome</keyword>
<evidence type="ECO:0000313" key="6">
    <source>
        <dbReference type="Proteomes" id="UP001633002"/>
    </source>
</evidence>
<comment type="subcellular location">
    <subcellularLocation>
        <location evidence="1">Membrane</location>
        <topology evidence="1">Multi-pass membrane protein</topology>
    </subcellularLocation>
</comment>
<protein>
    <recommendedName>
        <fullName evidence="4">Cyanobacterial aminoacyl-tRNA synthetase CAAD domain-containing protein</fullName>
    </recommendedName>
</protein>
<reference evidence="5 6" key="1">
    <citation type="submission" date="2024-09" db="EMBL/GenBank/DDBJ databases">
        <title>Chromosome-scale assembly of Riccia sorocarpa.</title>
        <authorList>
            <person name="Paukszto L."/>
        </authorList>
    </citation>
    <scope>NUCLEOTIDE SEQUENCE [LARGE SCALE GENOMIC DNA]</scope>
    <source>
        <strain evidence="5">LP-2024</strain>
        <tissue evidence="5">Aerial parts of the thallus</tissue>
    </source>
</reference>
<dbReference type="EMBL" id="JBJQOH010000007">
    <property type="protein sequence ID" value="KAL3681466.1"/>
    <property type="molecule type" value="Genomic_DNA"/>
</dbReference>
<sequence>MASTAITVGAQLSLSLSLPQRRTKSVSHRSSTAVPRLVSASARLSGSSQQPSAIGASSQETRKRFSSVIVKATEQADPADQANDILKSLQETWDKTDDKLAIGALGFAGFIILWASTGLISAIDKLPLLPGLFELIGILFSGWFTYRYLLFKPDREELLKIVDEAKGKITGQ</sequence>
<evidence type="ECO:0000313" key="5">
    <source>
        <dbReference type="EMBL" id="KAL3681466.1"/>
    </source>
</evidence>
<dbReference type="PANTHER" id="PTHR33222">
    <property type="match status" value="1"/>
</dbReference>
<gene>
    <name evidence="5" type="ORF">R1sor_024422</name>
</gene>
<evidence type="ECO:0000256" key="2">
    <source>
        <dbReference type="SAM" id="MobiDB-lite"/>
    </source>
</evidence>
<proteinExistence type="predicted"/>
<feature type="transmembrane region" description="Helical" evidence="3">
    <location>
        <begin position="129"/>
        <end position="150"/>
    </location>
</feature>
<feature type="transmembrane region" description="Helical" evidence="3">
    <location>
        <begin position="100"/>
        <end position="123"/>
    </location>
</feature>
<keyword evidence="3" id="KW-0472">Membrane</keyword>
<feature type="region of interest" description="Disordered" evidence="2">
    <location>
        <begin position="41"/>
        <end position="60"/>
    </location>
</feature>
<evidence type="ECO:0000256" key="3">
    <source>
        <dbReference type="SAM" id="Phobius"/>
    </source>
</evidence>